<name>A0A9N7N5B3_STRHE</name>
<dbReference type="EMBL" id="CACSLK010024540">
    <property type="protein sequence ID" value="CAA0823362.1"/>
    <property type="molecule type" value="Genomic_DNA"/>
</dbReference>
<dbReference type="PANTHER" id="PTHR31267:SF2">
    <property type="entry name" value="EXPRESSED PROTEIN"/>
    <property type="match status" value="1"/>
</dbReference>
<reference evidence="2" key="1">
    <citation type="submission" date="2019-12" db="EMBL/GenBank/DDBJ databases">
        <authorList>
            <person name="Scholes J."/>
        </authorList>
    </citation>
    <scope>NUCLEOTIDE SEQUENCE</scope>
</reference>
<dbReference type="OrthoDB" id="1926238at2759"/>
<evidence type="ECO:0000313" key="3">
    <source>
        <dbReference type="Proteomes" id="UP001153555"/>
    </source>
</evidence>
<gene>
    <name evidence="2" type="ORF">SHERM_20523</name>
</gene>
<organism evidence="2 3">
    <name type="scientific">Striga hermonthica</name>
    <name type="common">Purple witchweed</name>
    <name type="synonym">Buchnera hermonthica</name>
    <dbReference type="NCBI Taxonomy" id="68872"/>
    <lineage>
        <taxon>Eukaryota</taxon>
        <taxon>Viridiplantae</taxon>
        <taxon>Streptophyta</taxon>
        <taxon>Embryophyta</taxon>
        <taxon>Tracheophyta</taxon>
        <taxon>Spermatophyta</taxon>
        <taxon>Magnoliopsida</taxon>
        <taxon>eudicotyledons</taxon>
        <taxon>Gunneridae</taxon>
        <taxon>Pentapetalae</taxon>
        <taxon>asterids</taxon>
        <taxon>lamiids</taxon>
        <taxon>Lamiales</taxon>
        <taxon>Orobanchaceae</taxon>
        <taxon>Buchnereae</taxon>
        <taxon>Striga</taxon>
    </lineage>
</organism>
<dbReference type="Proteomes" id="UP001153555">
    <property type="component" value="Unassembled WGS sequence"/>
</dbReference>
<comment type="caution">
    <text evidence="2">The sequence shown here is derived from an EMBL/GenBank/DDBJ whole genome shotgun (WGS) entry which is preliminary data.</text>
</comment>
<sequence>MQMLQRQIISEQLQELQRRQQLQELGNDNRNQNYAHQISLAKQAAKEMAVQDSSRRFTAGNMKLIQQNGPNGLFLSQNHNLAPDFDVSSLRIHAPIAGDKFNDYSHLQGLANKNQAPVDSSFAGQRYNFSTEQVTVGDRLLLSNKEDNSFGQAGSFDSGIFSSNYIQRGFTVQKSASVLESEKGGEDDCSLDPLEQKILYNTDDFSWESTLGRNSKMSSRGFDSKVEMPFMQSGSWSALMQSAVAVSSSSDAGVQEEWSGLSFQNPEPLNEGEKLQNDWVDRNLQNTSSPSSKLHDMVQNIDSFSNFQSALYLKHEEHQPTGGSKLIQESLASPNIWSGEHTELSNNDPHQNSNFSCTNENHPHNNFSGDFEPQGITYDCVSGIQKNYTQVNEMNSRGHSVKPENMTPDGVCSGENVISSRVSVFEHRNMDDTSIDQTSAMQLNAKVSNPRNLPDTGFRLGPADNQLPHLYSSFSLPSMGISSATPPSNDITIDYMKYQHSAPLVQGQMATEFPVHSASVSHDTSEMKISNSSGSEVPVLLNQNEGFPPSLWPEIQCSFPHEYQQLKKEYSAFEGSTEIINTKLLSRRAQEQDLMRKHISSSAKSGSLITNSCDQAFNEAEIKMETPSFPARDIGPFRYSLNQNYSPSHQMLSTRNDETDEVRNFSPKYANIKNDHFIGNARNLLLRALQHKDSAKKDLYSASGLGVFWSEKTSMLHNQNYAQQAVIFRQNLPTSMSDTPNLAYQSQISSETAPSWLKNYETLKNGQILPIYDAASQNNPAKQMGPGKSVENSLIMQLDLVNTEQGSRLCRSTAVTTMATNKSSTACVLPTFQTLGLSMPKKRNFSELDMVPWHEEVNHGQSKLQDISTAECIWAQASNRKPEEASNATVNVEEILPVVRAKKRLICTTQHMQQIFQPIPVIILCSDASLNCDSVAYVAARLELGDAWCLTGQLASNTNNMSPYKLKTSNEKEACEFSELVKAFTDRIKKVEADLSRVDKSLSFVDFKVQASELERFSTYNRFARFHPMRAQPAPSNALPSHTATLFNPGLQKYIIPRAMPEIVPEGQNCISL</sequence>
<protein>
    <submittedName>
        <fullName evidence="2">Uncharacterized protein</fullName>
    </submittedName>
</protein>
<accession>A0A9N7N5B3</accession>
<proteinExistence type="predicted"/>
<evidence type="ECO:0000313" key="2">
    <source>
        <dbReference type="EMBL" id="CAA0823362.1"/>
    </source>
</evidence>
<feature type="region of interest" description="Disordered" evidence="1">
    <location>
        <begin position="338"/>
        <end position="361"/>
    </location>
</feature>
<keyword evidence="3" id="KW-1185">Reference proteome</keyword>
<dbReference type="AlphaFoldDB" id="A0A9N7N5B3"/>
<evidence type="ECO:0000256" key="1">
    <source>
        <dbReference type="SAM" id="MobiDB-lite"/>
    </source>
</evidence>
<dbReference type="PANTHER" id="PTHR31267">
    <property type="entry name" value="DENTIN SIALOPHOSPHOPROTEIN-LIKE PROTEIN"/>
    <property type="match status" value="1"/>
</dbReference>
<feature type="compositionally biased region" description="Polar residues" evidence="1">
    <location>
        <begin position="344"/>
        <end position="361"/>
    </location>
</feature>